<evidence type="ECO:0000256" key="3">
    <source>
        <dbReference type="ARBA" id="ARBA00023163"/>
    </source>
</evidence>
<reference evidence="6 7" key="1">
    <citation type="journal article" date="2010" name="Nat. Biotechnol.">
        <title>Genome sequence of the model mushroom Schizophyllum commune.</title>
        <authorList>
            <person name="Ohm R.A."/>
            <person name="de Jong J.F."/>
            <person name="Lugones L.G."/>
            <person name="Aerts A."/>
            <person name="Kothe E."/>
            <person name="Stajich J.E."/>
            <person name="de Vries R.P."/>
            <person name="Record E."/>
            <person name="Levasseur A."/>
            <person name="Baker S.E."/>
            <person name="Bartholomew K.A."/>
            <person name="Coutinho P.M."/>
            <person name="Erdmann S."/>
            <person name="Fowler T.J."/>
            <person name="Gathman A.C."/>
            <person name="Lombard V."/>
            <person name="Henrissat B."/>
            <person name="Knabe N."/>
            <person name="Kuees U."/>
            <person name="Lilly W.W."/>
            <person name="Lindquist E."/>
            <person name="Lucas S."/>
            <person name="Magnuson J.K."/>
            <person name="Piumi F."/>
            <person name="Raudaskoski M."/>
            <person name="Salamov A."/>
            <person name="Schmutz J."/>
            <person name="Schwarze F.W.M.R."/>
            <person name="vanKuyk P.A."/>
            <person name="Horton J.S."/>
            <person name="Grigoriev I.V."/>
            <person name="Woesten H.A.B."/>
        </authorList>
    </citation>
    <scope>NUCLEOTIDE SEQUENCE [LARGE SCALE GENOMIC DNA]</scope>
    <source>
        <strain evidence="7">H4-8 / FGSC 9210</strain>
    </source>
</reference>
<evidence type="ECO:0000256" key="1">
    <source>
        <dbReference type="ARBA" id="ARBA00004123"/>
    </source>
</evidence>
<keyword evidence="4" id="KW-0539">Nucleus</keyword>
<proteinExistence type="predicted"/>
<dbReference type="EMBL" id="GL377306">
    <property type="protein sequence ID" value="EFI96718.1"/>
    <property type="molecule type" value="Genomic_DNA"/>
</dbReference>
<evidence type="ECO:0000313" key="7">
    <source>
        <dbReference type="Proteomes" id="UP000007431"/>
    </source>
</evidence>
<evidence type="ECO:0000256" key="4">
    <source>
        <dbReference type="ARBA" id="ARBA00023242"/>
    </source>
</evidence>
<keyword evidence="7" id="KW-1185">Reference proteome</keyword>
<dbReference type="VEuPathDB" id="FungiDB:SCHCODRAFT_02502847"/>
<dbReference type="GO" id="GO:0006357">
    <property type="term" value="P:regulation of transcription by RNA polymerase II"/>
    <property type="evidence" value="ECO:0007669"/>
    <property type="project" value="TreeGrafter"/>
</dbReference>
<dbReference type="GeneID" id="9596144"/>
<dbReference type="KEGG" id="scm:SCHCO_02502847"/>
<evidence type="ECO:0008006" key="8">
    <source>
        <dbReference type="Google" id="ProtNLM"/>
    </source>
</evidence>
<dbReference type="AlphaFoldDB" id="D8Q419"/>
<dbReference type="GO" id="GO:0003713">
    <property type="term" value="F:transcription coactivator activity"/>
    <property type="evidence" value="ECO:0007669"/>
    <property type="project" value="TreeGrafter"/>
</dbReference>
<gene>
    <name evidence="6" type="ORF">SCHCODRAFT_55108</name>
</gene>
<dbReference type="OrthoDB" id="10264870at2759"/>
<evidence type="ECO:0000256" key="2">
    <source>
        <dbReference type="ARBA" id="ARBA00023015"/>
    </source>
</evidence>
<organism evidence="7">
    <name type="scientific">Schizophyllum commune (strain H4-8 / FGSC 9210)</name>
    <name type="common">Split gill fungus</name>
    <dbReference type="NCBI Taxonomy" id="578458"/>
    <lineage>
        <taxon>Eukaryota</taxon>
        <taxon>Fungi</taxon>
        <taxon>Dikarya</taxon>
        <taxon>Basidiomycota</taxon>
        <taxon>Agaricomycotina</taxon>
        <taxon>Agaricomycetes</taxon>
        <taxon>Agaricomycetidae</taxon>
        <taxon>Agaricales</taxon>
        <taxon>Schizophyllaceae</taxon>
        <taxon>Schizophyllum</taxon>
    </lineage>
</organism>
<dbReference type="InParanoid" id="D8Q419"/>
<dbReference type="eggNOG" id="ENOG502RX84">
    <property type="taxonomic scope" value="Eukaryota"/>
</dbReference>
<protein>
    <recommendedName>
        <fullName evidence="8">Transcriptional regulator of RNA polII, SAGA, subunit-domain-containing protein</fullName>
    </recommendedName>
</protein>
<dbReference type="RefSeq" id="XP_003031621.1">
    <property type="nucleotide sequence ID" value="XM_003031575.1"/>
</dbReference>
<dbReference type="PANTHER" id="PTHR21277:SF5">
    <property type="entry name" value="TRANSCRIPTIONAL ADAPTER 1"/>
    <property type="match status" value="1"/>
</dbReference>
<dbReference type="PANTHER" id="PTHR21277">
    <property type="entry name" value="TRANSCRIPTIONAL ADAPTER 1"/>
    <property type="match status" value="1"/>
</dbReference>
<accession>D8Q419</accession>
<dbReference type="InterPro" id="IPR024738">
    <property type="entry name" value="Hfi1/Tada1"/>
</dbReference>
<feature type="region of interest" description="Disordered" evidence="5">
    <location>
        <begin position="73"/>
        <end position="105"/>
    </location>
</feature>
<dbReference type="GO" id="GO:0000124">
    <property type="term" value="C:SAGA complex"/>
    <property type="evidence" value="ECO:0007669"/>
    <property type="project" value="TreeGrafter"/>
</dbReference>
<keyword evidence="3" id="KW-0804">Transcription</keyword>
<evidence type="ECO:0000313" key="6">
    <source>
        <dbReference type="EMBL" id="EFI96718.1"/>
    </source>
</evidence>
<comment type="subcellular location">
    <subcellularLocation>
        <location evidence="1">Nucleus</location>
    </subcellularLocation>
</comment>
<sequence>MSLDSTPNLKAQLTSHLGDRSRSYFELFSAYVSAKISRTEFEEEVRKILDTPYLIQLHNSLVISLFDAIAYKQRPPSPSRDAPKPPPRKRRRVLPYQGPDTPDEDLTYRSARLKKWALGIGHQERARLRELPTLPPALDPPRPRPDTDEIARERGVIRLLERGDPPGSRLPVNLASMSRAPTVQHIADRVNLICAQNNIGPPSRQVPLLINLACEVKLKQLIARALSLTSSSHAISSINASKPSTRVSGPAFQKFEFKVLTRDSFRALFVVAPYTLPNQSAAATELFVGDATEKYDEDANIPLLRDREVNDPRWQTVALLAERSTVREALASAQ</sequence>
<keyword evidence="2" id="KW-0805">Transcription regulation</keyword>
<dbReference type="GO" id="GO:0005634">
    <property type="term" value="C:nucleus"/>
    <property type="evidence" value="ECO:0007669"/>
    <property type="project" value="UniProtKB-SubCell"/>
</dbReference>
<dbReference type="Pfam" id="PF12767">
    <property type="entry name" value="SAGA-Tad1"/>
    <property type="match status" value="1"/>
</dbReference>
<evidence type="ECO:0000256" key="5">
    <source>
        <dbReference type="SAM" id="MobiDB-lite"/>
    </source>
</evidence>
<dbReference type="HOGENOM" id="CLU_064140_0_0_1"/>
<dbReference type="OMA" id="QHNLGAP"/>
<name>D8Q419_SCHCM</name>
<dbReference type="Proteomes" id="UP000007431">
    <property type="component" value="Unassembled WGS sequence"/>
</dbReference>
<dbReference type="STRING" id="578458.D8Q419"/>